<feature type="transmembrane region" description="Helical" evidence="7">
    <location>
        <begin position="827"/>
        <end position="857"/>
    </location>
</feature>
<dbReference type="InterPro" id="IPR056236">
    <property type="entry name" value="HMA_PCA1"/>
</dbReference>
<feature type="transmembrane region" description="Helical" evidence="7">
    <location>
        <begin position="793"/>
        <end position="815"/>
    </location>
</feature>
<dbReference type="InterPro" id="IPR059000">
    <property type="entry name" value="ATPase_P-type_domA"/>
</dbReference>
<dbReference type="Pfam" id="PF24534">
    <property type="entry name" value="HMA_PCA1"/>
    <property type="match status" value="1"/>
</dbReference>
<dbReference type="InterPro" id="IPR008250">
    <property type="entry name" value="ATPase_P-typ_transduc_dom_A_sf"/>
</dbReference>
<dbReference type="Gene3D" id="3.30.70.100">
    <property type="match status" value="1"/>
</dbReference>
<dbReference type="PRINTS" id="PR00119">
    <property type="entry name" value="CATATPASE"/>
</dbReference>
<keyword evidence="5 7" id="KW-1133">Transmembrane helix</keyword>
<evidence type="ECO:0000256" key="8">
    <source>
        <dbReference type="SAM" id="MobiDB-lite"/>
    </source>
</evidence>
<comment type="caution">
    <text evidence="10">The sequence shown here is derived from an EMBL/GenBank/DDBJ whole genome shotgun (WGS) entry which is preliminary data.</text>
</comment>
<dbReference type="Pfam" id="PF00403">
    <property type="entry name" value="HMA"/>
    <property type="match status" value="1"/>
</dbReference>
<dbReference type="Gene3D" id="2.70.150.10">
    <property type="entry name" value="Calcium-transporting ATPase, cytoplasmic transduction domain A"/>
    <property type="match status" value="1"/>
</dbReference>
<dbReference type="GO" id="GO:0030003">
    <property type="term" value="P:intracellular monoatomic cation homeostasis"/>
    <property type="evidence" value="ECO:0007669"/>
    <property type="project" value="UniProtKB-ARBA"/>
</dbReference>
<dbReference type="Pfam" id="PF00122">
    <property type="entry name" value="E1-E2_ATPase"/>
    <property type="match status" value="1"/>
</dbReference>
<dbReference type="FunFam" id="2.70.150.10:FF:000002">
    <property type="entry name" value="Copper-transporting ATPase 1, putative"/>
    <property type="match status" value="1"/>
</dbReference>
<dbReference type="InterPro" id="IPR023299">
    <property type="entry name" value="ATPase_P-typ_cyto_dom_N"/>
</dbReference>
<dbReference type="AlphaFoldDB" id="A0AB34KER5"/>
<dbReference type="InterPro" id="IPR006121">
    <property type="entry name" value="HMA_dom"/>
</dbReference>
<feature type="transmembrane region" description="Helical" evidence="7">
    <location>
        <begin position="1145"/>
        <end position="1168"/>
    </location>
</feature>
<dbReference type="CDD" id="cd00371">
    <property type="entry name" value="HMA"/>
    <property type="match status" value="1"/>
</dbReference>
<feature type="region of interest" description="Disordered" evidence="8">
    <location>
        <begin position="51"/>
        <end position="84"/>
    </location>
</feature>
<dbReference type="InterPro" id="IPR036412">
    <property type="entry name" value="HAD-like_sf"/>
</dbReference>
<evidence type="ECO:0000256" key="7">
    <source>
        <dbReference type="RuleBase" id="RU362081"/>
    </source>
</evidence>
<dbReference type="InterPro" id="IPR023298">
    <property type="entry name" value="ATPase_P-typ_TM_dom_sf"/>
</dbReference>
<feature type="transmembrane region" description="Helical" evidence="7">
    <location>
        <begin position="642"/>
        <end position="663"/>
    </location>
</feature>
<dbReference type="InterPro" id="IPR001757">
    <property type="entry name" value="P_typ_ATPase"/>
</dbReference>
<dbReference type="Gene3D" id="3.40.50.1000">
    <property type="entry name" value="HAD superfamily/HAD-like"/>
    <property type="match status" value="1"/>
</dbReference>
<sequence length="1203" mass="126771">MPCKPSFSRKKKHCDEECLTRIAARLCSLDNATRETDGLGKAGGCEEACCGGEKEEDGENGGSGERVKTVEDGDSGSASTKTGKQIGRCGDVDKIRGGCCSEVEPVVAENAKTTGSGCCGPTPKESEGCCGDGRDGQEICSSGEDAERSSGCCDFSPGKKNKGDCCGGEKDANVVASTSGCSLSATQDDECYSEKVVDDCRSSEKATLTSPTSYNSTTRESCCSSTLPKKTGNTANEKSCGEKIKSGDCRSKSLEVRVQPLEDCGDSCCRDTPQNAPCSPLSACIDNFQTTMDRLDAMLKRGQCLCRRVQEQWGFNCCDPASIPAEVVTRKKNASTAASMTETLSKEKFAAVSTASAIHPRCSFDAPSSVKNRKQEAAVETRNQPVDVEQDSAREHVVLDVTGMTCTGCSKKMMNVLGGISGLSNAQVTFVSGNAEFDLDSGVAGKVEDVLQRVEKETGFKCSRLVSGFQELHVLMSATAAREIAHCLPAGVMSIVKDKKKKDNYYITYNPRVVGARVVLPPTAQLSPPQDSAGIAEGKKSLLSNALSTALAATLTIPVVVLEWSDNHLPSSTVELVALILGTGVQLIAVPEFYIGATKSLIYSRVIEMDMLVVISISAAYGYSVVAYGLQRAGFDLEQGPFFETSTLLITLVLLGRLMAAWARMKALSIVSLRSLQAETALLLGSSGDSSKIDARLLQFGDSIVIQPHSRIVTDGTVIDGASDVDESMVTGESLPVAKQTGNNLIAGTINGSGTLRVQLTRLPGDNSISDIATLVENAVAAKPRVQDLADRVASYFIPVVVTIAVIVFCIWIAVAIEIRNRNGGGAVGLAITYAIAVLAISCPCALGLAVPMVLVIAGGVAARAGVVIKAADAIERSYKMTDVVFDKTGTLTEGDLQVVHTQTLPSETLSEESIMSLGKAMVEGNEHPVSVAVAEHLKGKAMGGASKIRLENITSIPGAGIEAQHHGSLLKAGNPYWLKLEDHSKVAGLLQQAMTLLCVTLNNDPILVVGLKSTLRSNAAAIIADLHRRKITTHIVSGDNPAAVLDIAKTLGVEESNIRSRASPSEKQEYVHTLQTCTPESKRTILFIGDGTNDAVAIAQADIGVQMGSASDVTGAVSDVVILSKDLGGLITLLELSRRAVRRILFNFAWSAVYNFFAILLASGAFVKVRIGPAYAGLGEIVSVAPVILAAVSLMWGRKLSG</sequence>
<keyword evidence="7" id="KW-0067">ATP-binding</keyword>
<feature type="region of interest" description="Disordered" evidence="8">
    <location>
        <begin position="206"/>
        <end position="226"/>
    </location>
</feature>
<keyword evidence="2 7" id="KW-0812">Transmembrane</keyword>
<keyword evidence="11" id="KW-1185">Reference proteome</keyword>
<dbReference type="NCBIfam" id="TIGR01511">
    <property type="entry name" value="ATPase-IB1_Cu"/>
    <property type="match status" value="1"/>
</dbReference>
<reference evidence="10 11" key="1">
    <citation type="journal article" date="2020" name="Microbiol. Resour. Announc.">
        <title>Draft Genome Sequence of a Cladosporium Species Isolated from the Mesophotic Ascidian Didemnum maculosum.</title>
        <authorList>
            <person name="Gioti A."/>
            <person name="Siaperas R."/>
            <person name="Nikolaivits E."/>
            <person name="Le Goff G."/>
            <person name="Ouazzani J."/>
            <person name="Kotoulas G."/>
            <person name="Topakas E."/>
        </authorList>
    </citation>
    <scope>NUCLEOTIDE SEQUENCE [LARGE SCALE GENOMIC DNA]</scope>
    <source>
        <strain evidence="10 11">TM138-S3</strain>
    </source>
</reference>
<dbReference type="SUPFAM" id="SSF81653">
    <property type="entry name" value="Calcium ATPase, transduction domain A"/>
    <property type="match status" value="1"/>
</dbReference>
<dbReference type="NCBIfam" id="TIGR01494">
    <property type="entry name" value="ATPase_P-type"/>
    <property type="match status" value="2"/>
</dbReference>
<feature type="transmembrane region" description="Helical" evidence="7">
    <location>
        <begin position="609"/>
        <end position="630"/>
    </location>
</feature>
<evidence type="ECO:0000313" key="10">
    <source>
        <dbReference type="EMBL" id="KAL1581830.1"/>
    </source>
</evidence>
<protein>
    <recommendedName>
        <fullName evidence="9">HMA domain-containing protein</fullName>
    </recommendedName>
</protein>
<evidence type="ECO:0000313" key="11">
    <source>
        <dbReference type="Proteomes" id="UP000803884"/>
    </source>
</evidence>
<dbReference type="SUPFAM" id="SSF56784">
    <property type="entry name" value="HAD-like"/>
    <property type="match status" value="1"/>
</dbReference>
<dbReference type="SFLD" id="SFLDS00003">
    <property type="entry name" value="Haloacid_Dehalogenase"/>
    <property type="match status" value="1"/>
</dbReference>
<dbReference type="EMBL" id="JAAQHG020000134">
    <property type="protein sequence ID" value="KAL1581830.1"/>
    <property type="molecule type" value="Genomic_DNA"/>
</dbReference>
<dbReference type="PROSITE" id="PS01229">
    <property type="entry name" value="COF_2"/>
    <property type="match status" value="1"/>
</dbReference>
<dbReference type="GO" id="GO:0016020">
    <property type="term" value="C:membrane"/>
    <property type="evidence" value="ECO:0007669"/>
    <property type="project" value="UniProtKB-SubCell"/>
</dbReference>
<comment type="similarity">
    <text evidence="7">Belongs to the cation transport ATPase (P-type) (TC 3.A.3) family. Type IB subfamily.</text>
</comment>
<evidence type="ECO:0000256" key="4">
    <source>
        <dbReference type="ARBA" id="ARBA00022967"/>
    </source>
</evidence>
<dbReference type="InterPro" id="IPR044492">
    <property type="entry name" value="P_typ_ATPase_HD_dom"/>
</dbReference>
<comment type="subcellular location">
    <subcellularLocation>
        <location evidence="1 7">Membrane</location>
    </subcellularLocation>
</comment>
<keyword evidence="3 7" id="KW-0479">Metal-binding</keyword>
<dbReference type="SFLD" id="SFLDF00027">
    <property type="entry name" value="p-type_atpase"/>
    <property type="match status" value="1"/>
</dbReference>
<keyword evidence="7" id="KW-0547">Nucleotide-binding</keyword>
<dbReference type="SUPFAM" id="SSF55008">
    <property type="entry name" value="HMA, heavy metal-associated domain"/>
    <property type="match status" value="1"/>
</dbReference>
<dbReference type="PROSITE" id="PS50846">
    <property type="entry name" value="HMA_2"/>
    <property type="match status" value="1"/>
</dbReference>
<dbReference type="InterPro" id="IPR018303">
    <property type="entry name" value="ATPase_P-typ_P_site"/>
</dbReference>
<feature type="domain" description="HMA" evidence="9">
    <location>
        <begin position="395"/>
        <end position="463"/>
    </location>
</feature>
<dbReference type="GeneID" id="96010993"/>
<name>A0AB34KER5_9PEZI</name>
<keyword evidence="6 7" id="KW-0472">Membrane</keyword>
<organism evidence="10 11">
    <name type="scientific">Cladosporium halotolerans</name>
    <dbReference type="NCBI Taxonomy" id="1052096"/>
    <lineage>
        <taxon>Eukaryota</taxon>
        <taxon>Fungi</taxon>
        <taxon>Dikarya</taxon>
        <taxon>Ascomycota</taxon>
        <taxon>Pezizomycotina</taxon>
        <taxon>Dothideomycetes</taxon>
        <taxon>Dothideomycetidae</taxon>
        <taxon>Cladosporiales</taxon>
        <taxon>Cladosporiaceae</taxon>
        <taxon>Cladosporium</taxon>
    </lineage>
</organism>
<dbReference type="GO" id="GO:0019829">
    <property type="term" value="F:ATPase-coupled monoatomic cation transmembrane transporter activity"/>
    <property type="evidence" value="ECO:0007669"/>
    <property type="project" value="InterPro"/>
</dbReference>
<dbReference type="InterPro" id="IPR036163">
    <property type="entry name" value="HMA_dom_sf"/>
</dbReference>
<dbReference type="Proteomes" id="UP000803884">
    <property type="component" value="Unassembled WGS sequence"/>
</dbReference>
<evidence type="ECO:0000256" key="3">
    <source>
        <dbReference type="ARBA" id="ARBA00022723"/>
    </source>
</evidence>
<dbReference type="PANTHER" id="PTHR46594">
    <property type="entry name" value="P-TYPE CATION-TRANSPORTING ATPASE"/>
    <property type="match status" value="1"/>
</dbReference>
<feature type="transmembrane region" description="Helical" evidence="7">
    <location>
        <begin position="1174"/>
        <end position="1197"/>
    </location>
</feature>
<dbReference type="RefSeq" id="XP_069224938.1">
    <property type="nucleotide sequence ID" value="XM_069378155.1"/>
</dbReference>
<dbReference type="InterPro" id="IPR027256">
    <property type="entry name" value="P-typ_ATPase_IB"/>
</dbReference>
<evidence type="ECO:0000259" key="9">
    <source>
        <dbReference type="PROSITE" id="PS50846"/>
    </source>
</evidence>
<keyword evidence="4" id="KW-1278">Translocase</keyword>
<dbReference type="GO" id="GO:0046872">
    <property type="term" value="F:metal ion binding"/>
    <property type="evidence" value="ECO:0007669"/>
    <property type="project" value="UniProtKB-KW"/>
</dbReference>
<accession>A0AB34KER5</accession>
<dbReference type="InterPro" id="IPR023214">
    <property type="entry name" value="HAD_sf"/>
</dbReference>
<evidence type="ECO:0000256" key="2">
    <source>
        <dbReference type="ARBA" id="ARBA00022692"/>
    </source>
</evidence>
<dbReference type="GO" id="GO:0016887">
    <property type="term" value="F:ATP hydrolysis activity"/>
    <property type="evidence" value="ECO:0007669"/>
    <property type="project" value="InterPro"/>
</dbReference>
<dbReference type="Gene3D" id="3.40.1110.10">
    <property type="entry name" value="Calcium-transporting ATPase, cytoplasmic domain N"/>
    <property type="match status" value="1"/>
</dbReference>
<evidence type="ECO:0000256" key="1">
    <source>
        <dbReference type="ARBA" id="ARBA00004370"/>
    </source>
</evidence>
<dbReference type="GO" id="GO:0005524">
    <property type="term" value="F:ATP binding"/>
    <property type="evidence" value="ECO:0007669"/>
    <property type="project" value="UniProtKB-UniRule"/>
</dbReference>
<evidence type="ECO:0000256" key="6">
    <source>
        <dbReference type="ARBA" id="ARBA00023136"/>
    </source>
</evidence>
<dbReference type="PANTHER" id="PTHR46594:SF4">
    <property type="entry name" value="P-TYPE CATION-TRANSPORTING ATPASE"/>
    <property type="match status" value="1"/>
</dbReference>
<feature type="transmembrane region" description="Helical" evidence="7">
    <location>
        <begin position="576"/>
        <end position="597"/>
    </location>
</feature>
<dbReference type="PROSITE" id="PS00154">
    <property type="entry name" value="ATPASE_E1_E2"/>
    <property type="match status" value="1"/>
</dbReference>
<dbReference type="PRINTS" id="PR00120">
    <property type="entry name" value="HATPASE"/>
</dbReference>
<proteinExistence type="inferred from homology"/>
<gene>
    <name evidence="10" type="ORF">WHR41_09552</name>
</gene>
<dbReference type="SUPFAM" id="SSF81665">
    <property type="entry name" value="Calcium ATPase, transmembrane domain M"/>
    <property type="match status" value="1"/>
</dbReference>
<dbReference type="SFLD" id="SFLDG00002">
    <property type="entry name" value="C1.7:_P-type_atpase_like"/>
    <property type="match status" value="1"/>
</dbReference>
<evidence type="ECO:0000256" key="5">
    <source>
        <dbReference type="ARBA" id="ARBA00022989"/>
    </source>
</evidence>
<dbReference type="NCBIfam" id="TIGR01525">
    <property type="entry name" value="ATPase-IB_hvy"/>
    <property type="match status" value="1"/>
</dbReference>
<dbReference type="Pfam" id="PF00702">
    <property type="entry name" value="Hydrolase"/>
    <property type="match status" value="1"/>
</dbReference>